<dbReference type="PANTHER" id="PTHR30055:SF234">
    <property type="entry name" value="HTH-TYPE TRANSCRIPTIONAL REGULATOR BETI"/>
    <property type="match status" value="1"/>
</dbReference>
<dbReference type="SUPFAM" id="SSF46689">
    <property type="entry name" value="Homeodomain-like"/>
    <property type="match status" value="1"/>
</dbReference>
<keyword evidence="7" id="KW-1185">Reference proteome</keyword>
<evidence type="ECO:0000313" key="7">
    <source>
        <dbReference type="Proteomes" id="UP000593890"/>
    </source>
</evidence>
<evidence type="ECO:0000256" key="4">
    <source>
        <dbReference type="PROSITE-ProRule" id="PRU00335"/>
    </source>
</evidence>
<organism evidence="6 7">
    <name type="scientific">Solibaculum mannosilyticum</name>
    <dbReference type="NCBI Taxonomy" id="2780922"/>
    <lineage>
        <taxon>Bacteria</taxon>
        <taxon>Bacillati</taxon>
        <taxon>Bacillota</taxon>
        <taxon>Clostridia</taxon>
        <taxon>Eubacteriales</taxon>
        <taxon>Oscillospiraceae</taxon>
        <taxon>Solibaculum</taxon>
    </lineage>
</organism>
<dbReference type="EMBL" id="AP023321">
    <property type="protein sequence ID" value="BCI59735.1"/>
    <property type="molecule type" value="Genomic_DNA"/>
</dbReference>
<evidence type="ECO:0000256" key="3">
    <source>
        <dbReference type="ARBA" id="ARBA00023163"/>
    </source>
</evidence>
<dbReference type="KEGG" id="sman:C12CBH8_03740"/>
<dbReference type="Proteomes" id="UP000593890">
    <property type="component" value="Chromosome"/>
</dbReference>
<reference evidence="7" key="1">
    <citation type="submission" date="2020-07" db="EMBL/GenBank/DDBJ databases">
        <title>Complete genome sequencing of Clostridia bacterium strain 12CBH8.</title>
        <authorList>
            <person name="Sakamoto M."/>
            <person name="Murakami T."/>
            <person name="Mori H."/>
        </authorList>
    </citation>
    <scope>NUCLEOTIDE SEQUENCE [LARGE SCALE GENOMIC DNA]</scope>
    <source>
        <strain evidence="7">12CBH8</strain>
    </source>
</reference>
<dbReference type="InterPro" id="IPR001647">
    <property type="entry name" value="HTH_TetR"/>
</dbReference>
<gene>
    <name evidence="6" type="ORF">C12CBH8_03740</name>
</gene>
<dbReference type="InterPro" id="IPR009057">
    <property type="entry name" value="Homeodomain-like_sf"/>
</dbReference>
<proteinExistence type="predicted"/>
<dbReference type="PANTHER" id="PTHR30055">
    <property type="entry name" value="HTH-TYPE TRANSCRIPTIONAL REGULATOR RUTR"/>
    <property type="match status" value="1"/>
</dbReference>
<keyword evidence="3" id="KW-0804">Transcription</keyword>
<keyword evidence="2 4" id="KW-0238">DNA-binding</keyword>
<evidence type="ECO:0000259" key="5">
    <source>
        <dbReference type="PROSITE" id="PS50977"/>
    </source>
</evidence>
<feature type="domain" description="HTH tetR-type" evidence="5">
    <location>
        <begin position="2"/>
        <end position="63"/>
    </location>
</feature>
<dbReference type="Pfam" id="PF00440">
    <property type="entry name" value="TetR_N"/>
    <property type="match status" value="1"/>
</dbReference>
<protein>
    <recommendedName>
        <fullName evidence="5">HTH tetR-type domain-containing protein</fullName>
    </recommendedName>
</protein>
<name>A0A7I8D176_9FIRM</name>
<feature type="DNA-binding region" description="H-T-H motif" evidence="4">
    <location>
        <begin position="26"/>
        <end position="45"/>
    </location>
</feature>
<dbReference type="GO" id="GO:0000976">
    <property type="term" value="F:transcription cis-regulatory region binding"/>
    <property type="evidence" value="ECO:0007669"/>
    <property type="project" value="TreeGrafter"/>
</dbReference>
<accession>A0A7I8D176</accession>
<dbReference type="Gene3D" id="1.10.357.10">
    <property type="entry name" value="Tetracycline Repressor, domain 2"/>
    <property type="match status" value="1"/>
</dbReference>
<sequence>MEPKRKAILEAALRMLDREQNTAAITVARIAQEAGVGKGTVYEYFRSKEEILLQSLFYYLDQLSQQLEDLNLDGGFREGFDQLMGCLQRLSEQCITLARSVVLGKAAQVCPSDVPDDWQERIGRTNKLVVGQFDNLAKQGVQEGAIPDYYQRIDLIYACMGLMTALVDYGSGQGSVLRQEGLEQKQFLDLCRRQFVHALSCP</sequence>
<evidence type="ECO:0000256" key="1">
    <source>
        <dbReference type="ARBA" id="ARBA00023015"/>
    </source>
</evidence>
<evidence type="ECO:0000256" key="2">
    <source>
        <dbReference type="ARBA" id="ARBA00023125"/>
    </source>
</evidence>
<keyword evidence="1" id="KW-0805">Transcription regulation</keyword>
<dbReference type="InterPro" id="IPR050109">
    <property type="entry name" value="HTH-type_TetR-like_transc_reg"/>
</dbReference>
<dbReference type="PROSITE" id="PS50977">
    <property type="entry name" value="HTH_TETR_2"/>
    <property type="match status" value="1"/>
</dbReference>
<dbReference type="AlphaFoldDB" id="A0A7I8D176"/>
<evidence type="ECO:0000313" key="6">
    <source>
        <dbReference type="EMBL" id="BCI59735.1"/>
    </source>
</evidence>
<dbReference type="RefSeq" id="WP_215533414.1">
    <property type="nucleotide sequence ID" value="NZ_AP023321.1"/>
</dbReference>
<dbReference type="GO" id="GO:0003700">
    <property type="term" value="F:DNA-binding transcription factor activity"/>
    <property type="evidence" value="ECO:0007669"/>
    <property type="project" value="TreeGrafter"/>
</dbReference>